<dbReference type="OrthoDB" id="428974at2759"/>
<proteinExistence type="predicted"/>
<dbReference type="PANTHER" id="PTHR43798:SF33">
    <property type="entry name" value="HYDROLASE, PUTATIVE (AFU_ORTHOLOGUE AFUA_2G14860)-RELATED"/>
    <property type="match status" value="1"/>
</dbReference>
<dbReference type="STRING" id="857566.A0A1E3PF33"/>
<dbReference type="GO" id="GO:0016787">
    <property type="term" value="F:hydrolase activity"/>
    <property type="evidence" value="ECO:0007669"/>
    <property type="project" value="UniProtKB-KW"/>
</dbReference>
<dbReference type="InterPro" id="IPR000387">
    <property type="entry name" value="Tyr_Pase_dom"/>
</dbReference>
<evidence type="ECO:0000313" key="2">
    <source>
        <dbReference type="EMBL" id="ODQ64036.1"/>
    </source>
</evidence>
<dbReference type="Gene3D" id="3.40.50.1820">
    <property type="entry name" value="alpha/beta hydrolase"/>
    <property type="match status" value="1"/>
</dbReference>
<name>A0A1E3PF33_9ASCO</name>
<dbReference type="PROSITE" id="PS00383">
    <property type="entry name" value="TYR_PHOSPHATASE_1"/>
    <property type="match status" value="1"/>
</dbReference>
<dbReference type="InterPro" id="IPR000073">
    <property type="entry name" value="AB_hydrolase_1"/>
</dbReference>
<sequence length="495" mass="56576">MMEFLKHMYSYSELESELLKVTGDSPLIRKHATIKETLSLKHYKGHKLPSLPLIMLVHGLGGQLNQFEHLIEFFSHFAEVLSLDLPGHGQSDHGRDWKSYTTDRLVDTLETVLNANTEESREVVLIGHSYGTVLAAKLAIRLGIRCVGLITISPLVELSEKARKSQAMAGYTPTIVFDAFRVLDRLGGLNSHSVSRQVDSSASDKIRRRQLRWNLQANTLTVLNCIYSLTPVNEQEWKKIECPVFIIVAENDSVIPAKYGQILHSWLRPRSSDIKPATIRHCGHAVMIERPEILCGLIGDFITKQVDIKLSLGWQLAYLAARDDKWSLKNEGKWRAIQNVSPIIKGTRFRAMKTLRQDDEIHNPIKLEQEYPDILDIIDISRERPPYDPSTFTRVKYHKFPTVSKLPPTVEEVDEFIKLTEEISARRSSEGIEDSIIVVHCHYGFNRTGFFLCCNMIEKFGFSVKEAVANFKEARDPGIKHVHFIDELYVRYELK</sequence>
<dbReference type="Gene3D" id="3.90.190.10">
    <property type="entry name" value="Protein tyrosine phosphatase superfamily"/>
    <property type="match status" value="1"/>
</dbReference>
<dbReference type="PROSITE" id="PS50056">
    <property type="entry name" value="TYR_PHOSPHATASE_2"/>
    <property type="match status" value="1"/>
</dbReference>
<evidence type="ECO:0000313" key="3">
    <source>
        <dbReference type="Proteomes" id="UP000095009"/>
    </source>
</evidence>
<dbReference type="Proteomes" id="UP000095009">
    <property type="component" value="Unassembled WGS sequence"/>
</dbReference>
<reference evidence="2 3" key="1">
    <citation type="journal article" date="2016" name="Proc. Natl. Acad. Sci. U.S.A.">
        <title>Comparative genomics of biotechnologically important yeasts.</title>
        <authorList>
            <person name="Riley R."/>
            <person name="Haridas S."/>
            <person name="Wolfe K.H."/>
            <person name="Lopes M.R."/>
            <person name="Hittinger C.T."/>
            <person name="Goeker M."/>
            <person name="Salamov A.A."/>
            <person name="Wisecaver J.H."/>
            <person name="Long T.M."/>
            <person name="Calvey C.H."/>
            <person name="Aerts A.L."/>
            <person name="Barry K.W."/>
            <person name="Choi C."/>
            <person name="Clum A."/>
            <person name="Coughlan A.Y."/>
            <person name="Deshpande S."/>
            <person name="Douglass A.P."/>
            <person name="Hanson S.J."/>
            <person name="Klenk H.-P."/>
            <person name="LaButti K.M."/>
            <person name="Lapidus A."/>
            <person name="Lindquist E.A."/>
            <person name="Lipzen A.M."/>
            <person name="Meier-Kolthoff J.P."/>
            <person name="Ohm R.A."/>
            <person name="Otillar R.P."/>
            <person name="Pangilinan J.L."/>
            <person name="Peng Y."/>
            <person name="Rokas A."/>
            <person name="Rosa C.A."/>
            <person name="Scheuner C."/>
            <person name="Sibirny A.A."/>
            <person name="Slot J.C."/>
            <person name="Stielow J.B."/>
            <person name="Sun H."/>
            <person name="Kurtzman C.P."/>
            <person name="Blackwell M."/>
            <person name="Grigoriev I.V."/>
            <person name="Jeffries T.W."/>
        </authorList>
    </citation>
    <scope>NUCLEOTIDE SEQUENCE [LARGE SCALE GENOMIC DNA]</scope>
    <source>
        <strain evidence="2 3">DSM 6958</strain>
    </source>
</reference>
<dbReference type="InterPro" id="IPR016130">
    <property type="entry name" value="Tyr_Pase_AS"/>
</dbReference>
<dbReference type="InterPro" id="IPR029058">
    <property type="entry name" value="AB_hydrolase_fold"/>
</dbReference>
<feature type="domain" description="Tyrosine specific protein phosphatases" evidence="1">
    <location>
        <begin position="414"/>
        <end position="475"/>
    </location>
</feature>
<dbReference type="InterPro" id="IPR050266">
    <property type="entry name" value="AB_hydrolase_sf"/>
</dbReference>
<keyword evidence="2" id="KW-0378">Hydrolase</keyword>
<dbReference type="AlphaFoldDB" id="A0A1E3PF33"/>
<dbReference type="Pfam" id="PF12697">
    <property type="entry name" value="Abhydrolase_6"/>
    <property type="match status" value="1"/>
</dbReference>
<keyword evidence="3" id="KW-1185">Reference proteome</keyword>
<dbReference type="GO" id="GO:0016020">
    <property type="term" value="C:membrane"/>
    <property type="evidence" value="ECO:0007669"/>
    <property type="project" value="TreeGrafter"/>
</dbReference>
<dbReference type="PANTHER" id="PTHR43798">
    <property type="entry name" value="MONOACYLGLYCEROL LIPASE"/>
    <property type="match status" value="1"/>
</dbReference>
<accession>A0A1E3PF33</accession>
<gene>
    <name evidence="2" type="ORF">NADFUDRAFT_71633</name>
</gene>
<organism evidence="2 3">
    <name type="scientific">Nadsonia fulvescens var. elongata DSM 6958</name>
    <dbReference type="NCBI Taxonomy" id="857566"/>
    <lineage>
        <taxon>Eukaryota</taxon>
        <taxon>Fungi</taxon>
        <taxon>Dikarya</taxon>
        <taxon>Ascomycota</taxon>
        <taxon>Saccharomycotina</taxon>
        <taxon>Dipodascomycetes</taxon>
        <taxon>Dipodascales</taxon>
        <taxon>Dipodascales incertae sedis</taxon>
        <taxon>Nadsonia</taxon>
    </lineage>
</organism>
<dbReference type="EMBL" id="KV454413">
    <property type="protein sequence ID" value="ODQ64036.1"/>
    <property type="molecule type" value="Genomic_DNA"/>
</dbReference>
<protein>
    <submittedName>
        <fullName evidence="2">Alpha/beta-hydrolase</fullName>
    </submittedName>
</protein>
<dbReference type="SUPFAM" id="SSF53474">
    <property type="entry name" value="alpha/beta-Hydrolases"/>
    <property type="match status" value="1"/>
</dbReference>
<dbReference type="SUPFAM" id="SSF52799">
    <property type="entry name" value="(Phosphotyrosine protein) phosphatases II"/>
    <property type="match status" value="1"/>
</dbReference>
<evidence type="ECO:0000259" key="1">
    <source>
        <dbReference type="PROSITE" id="PS50056"/>
    </source>
</evidence>
<dbReference type="InterPro" id="IPR029021">
    <property type="entry name" value="Prot-tyrosine_phosphatase-like"/>
</dbReference>